<dbReference type="SUPFAM" id="SSF52151">
    <property type="entry name" value="FabD/lysophospholipase-like"/>
    <property type="match status" value="2"/>
</dbReference>
<keyword evidence="4" id="KW-0378">Hydrolase</keyword>
<dbReference type="Pfam" id="PF02801">
    <property type="entry name" value="Ketoacyl-synt_C"/>
    <property type="match status" value="1"/>
</dbReference>
<dbReference type="Gene3D" id="3.20.20.70">
    <property type="entry name" value="Aldolase class I"/>
    <property type="match status" value="1"/>
</dbReference>
<dbReference type="Pfam" id="PF18314">
    <property type="entry name" value="FAS_I_H"/>
    <property type="match status" value="2"/>
</dbReference>
<dbReference type="OrthoDB" id="4251012at2759"/>
<dbReference type="InterPro" id="IPR040883">
    <property type="entry name" value="FAS_meander"/>
</dbReference>
<feature type="signal peptide" evidence="7">
    <location>
        <begin position="1"/>
        <end position="20"/>
    </location>
</feature>
<gene>
    <name evidence="9" type="ORF">DL89DRAFT_264942</name>
</gene>
<organism evidence="9 10">
    <name type="scientific">Linderina pennispora</name>
    <dbReference type="NCBI Taxonomy" id="61395"/>
    <lineage>
        <taxon>Eukaryota</taxon>
        <taxon>Fungi</taxon>
        <taxon>Fungi incertae sedis</taxon>
        <taxon>Zoopagomycota</taxon>
        <taxon>Kickxellomycotina</taxon>
        <taxon>Kickxellomycetes</taxon>
        <taxon>Kickxellales</taxon>
        <taxon>Kickxellaceae</taxon>
        <taxon>Linderina</taxon>
    </lineage>
</organism>
<dbReference type="InterPro" id="IPR041550">
    <property type="entry name" value="FASI_helical"/>
</dbReference>
<dbReference type="InterPro" id="IPR014031">
    <property type="entry name" value="Ketoacyl_synth_C"/>
</dbReference>
<accession>A0A1Y1WHY0</accession>
<dbReference type="GO" id="GO:0019171">
    <property type="term" value="F:(3R)-hydroxyacyl-[acyl-carrier-protein] dehydratase activity"/>
    <property type="evidence" value="ECO:0007669"/>
    <property type="project" value="InterPro"/>
</dbReference>
<name>A0A1Y1WHY0_9FUNG</name>
<dbReference type="Pfam" id="PF00698">
    <property type="entry name" value="Acyl_transf_1"/>
    <property type="match status" value="1"/>
</dbReference>
<dbReference type="InterPro" id="IPR002539">
    <property type="entry name" value="MaoC-like_dom"/>
</dbReference>
<keyword evidence="6" id="KW-0560">Oxidoreductase</keyword>
<feature type="chain" id="PRO_5012010973" description="Ketosynthase family 3 (KS3) domain-containing protein" evidence="7">
    <location>
        <begin position="21"/>
        <end position="3136"/>
    </location>
</feature>
<evidence type="ECO:0000313" key="9">
    <source>
        <dbReference type="EMBL" id="ORX72734.1"/>
    </source>
</evidence>
<keyword evidence="10" id="KW-1185">Reference proteome</keyword>
<evidence type="ECO:0000256" key="7">
    <source>
        <dbReference type="SAM" id="SignalP"/>
    </source>
</evidence>
<dbReference type="Gene3D" id="1.20.930.70">
    <property type="match status" value="1"/>
</dbReference>
<keyword evidence="5" id="KW-0521">NADP</keyword>
<evidence type="ECO:0000313" key="10">
    <source>
        <dbReference type="Proteomes" id="UP000193922"/>
    </source>
</evidence>
<comment type="caution">
    <text evidence="9">The sequence shown here is derived from an EMBL/GenBank/DDBJ whole genome shotgun (WGS) entry which is preliminary data.</text>
</comment>
<dbReference type="Gene3D" id="3.40.50.720">
    <property type="entry name" value="NAD(P)-binding Rossmann-like Domain"/>
    <property type="match status" value="1"/>
</dbReference>
<protein>
    <recommendedName>
        <fullName evidence="8">Ketosynthase family 3 (KS3) domain-containing protein</fullName>
    </recommendedName>
</protein>
<dbReference type="InterPro" id="IPR016035">
    <property type="entry name" value="Acyl_Trfase/lysoPLipase"/>
</dbReference>
<dbReference type="Pfam" id="PF18325">
    <property type="entry name" value="Fas_alpha_ACP"/>
    <property type="match status" value="1"/>
</dbReference>
<dbReference type="GO" id="GO:0006633">
    <property type="term" value="P:fatty acid biosynthetic process"/>
    <property type="evidence" value="ECO:0007669"/>
    <property type="project" value="InterPro"/>
</dbReference>
<dbReference type="SUPFAM" id="SSF53901">
    <property type="entry name" value="Thiolase-like"/>
    <property type="match status" value="2"/>
</dbReference>
<dbReference type="RefSeq" id="XP_040746074.1">
    <property type="nucleotide sequence ID" value="XM_040886440.1"/>
</dbReference>
<dbReference type="Gene3D" id="3.40.47.10">
    <property type="match status" value="1"/>
</dbReference>
<dbReference type="InterPro" id="IPR047224">
    <property type="entry name" value="FAS_alpha_su_C"/>
</dbReference>
<dbReference type="Gene3D" id="3.10.129.10">
    <property type="entry name" value="Hotdog Thioesterase"/>
    <property type="match status" value="1"/>
</dbReference>
<dbReference type="Pfam" id="PF17951">
    <property type="entry name" value="FAS_meander"/>
    <property type="match status" value="1"/>
</dbReference>
<dbReference type="Gene3D" id="3.30.1120.100">
    <property type="match status" value="1"/>
</dbReference>
<dbReference type="GeneID" id="63803088"/>
<dbReference type="GO" id="GO:0004318">
    <property type="term" value="F:enoyl-[acyl-carrier-protein] reductase (NADH) activity"/>
    <property type="evidence" value="ECO:0007669"/>
    <property type="project" value="InterPro"/>
</dbReference>
<dbReference type="Gene3D" id="3.30.70.2430">
    <property type="match status" value="1"/>
</dbReference>
<dbReference type="InterPro" id="IPR029069">
    <property type="entry name" value="HotDog_dom_sf"/>
</dbReference>
<dbReference type="Pfam" id="PF08354">
    <property type="entry name" value="Fas1-AflB-like_hel"/>
    <property type="match status" value="1"/>
</dbReference>
<dbReference type="STRING" id="61395.A0A1Y1WHY0"/>
<dbReference type="SUPFAM" id="SSF54637">
    <property type="entry name" value="Thioesterase/thiol ester dehydrase-isomerase"/>
    <property type="match status" value="1"/>
</dbReference>
<dbReference type="Gene3D" id="3.30.70.2490">
    <property type="match status" value="1"/>
</dbReference>
<dbReference type="Pfam" id="PF22235">
    <property type="entry name" value="FAS1_thioest_ins"/>
    <property type="match status" value="1"/>
</dbReference>
<dbReference type="InterPro" id="IPR014043">
    <property type="entry name" value="Acyl_transferase_dom"/>
</dbReference>
<dbReference type="PROSITE" id="PS52004">
    <property type="entry name" value="KS3_2"/>
    <property type="match status" value="1"/>
</dbReference>
<evidence type="ECO:0000256" key="4">
    <source>
        <dbReference type="ARBA" id="ARBA00022801"/>
    </source>
</evidence>
<keyword evidence="3" id="KW-0808">Transferase</keyword>
<dbReference type="InterPro" id="IPR040899">
    <property type="entry name" value="Fas_alpha_ACP"/>
</dbReference>
<dbReference type="InterPro" id="IPR020841">
    <property type="entry name" value="PKS_Beta-ketoAc_synthase_dom"/>
</dbReference>
<dbReference type="Gene3D" id="6.10.60.10">
    <property type="match status" value="1"/>
</dbReference>
<dbReference type="InterPro" id="IPR016039">
    <property type="entry name" value="Thiolase-like"/>
</dbReference>
<feature type="domain" description="Ketosynthase family 3 (KS3)" evidence="8">
    <location>
        <begin position="2574"/>
        <end position="3059"/>
    </location>
</feature>
<evidence type="ECO:0000256" key="6">
    <source>
        <dbReference type="ARBA" id="ARBA00023002"/>
    </source>
</evidence>
<reference evidence="9 10" key="1">
    <citation type="submission" date="2016-07" db="EMBL/GenBank/DDBJ databases">
        <title>Pervasive Adenine N6-methylation of Active Genes in Fungi.</title>
        <authorList>
            <consortium name="DOE Joint Genome Institute"/>
            <person name="Mondo S.J."/>
            <person name="Dannebaum R.O."/>
            <person name="Kuo R.C."/>
            <person name="Labutti K."/>
            <person name="Haridas S."/>
            <person name="Kuo A."/>
            <person name="Salamov A."/>
            <person name="Ahrendt S.R."/>
            <person name="Lipzen A."/>
            <person name="Sullivan W."/>
            <person name="Andreopoulos W.B."/>
            <person name="Clum A."/>
            <person name="Lindquist E."/>
            <person name="Daum C."/>
            <person name="Ramamoorthy G.K."/>
            <person name="Gryganskyi A."/>
            <person name="Culley D."/>
            <person name="Magnuson J.K."/>
            <person name="James T.Y."/>
            <person name="O'Malley M.A."/>
            <person name="Stajich J.E."/>
            <person name="Spatafora J.W."/>
            <person name="Visel A."/>
            <person name="Grigoriev I.V."/>
        </authorList>
    </citation>
    <scope>NUCLEOTIDE SEQUENCE [LARGE SCALE GENOMIC DNA]</scope>
    <source>
        <strain evidence="9 10">ATCC 12442</strain>
    </source>
</reference>
<dbReference type="Gene3D" id="3.40.366.10">
    <property type="entry name" value="Malonyl-Coenzyme A Acyl Carrier Protein, domain 2"/>
    <property type="match status" value="3"/>
</dbReference>
<dbReference type="PANTHER" id="PTHR10982:SF21">
    <property type="entry name" value="FATTY ACID SYNTHASE SUBUNIT BETA"/>
    <property type="match status" value="1"/>
</dbReference>
<dbReference type="InterPro" id="IPR003965">
    <property type="entry name" value="Fatty_acid_synthase"/>
</dbReference>
<dbReference type="Gene3D" id="6.10.140.1410">
    <property type="match status" value="1"/>
</dbReference>
<evidence type="ECO:0000256" key="5">
    <source>
        <dbReference type="ARBA" id="ARBA00022857"/>
    </source>
</evidence>
<dbReference type="PANTHER" id="PTHR10982">
    <property type="entry name" value="MALONYL COA-ACYL CARRIER PROTEIN TRANSACYLASE"/>
    <property type="match status" value="1"/>
</dbReference>
<dbReference type="GO" id="GO:0008897">
    <property type="term" value="F:holo-[acyl-carrier-protein] synthase activity"/>
    <property type="evidence" value="ECO:0007669"/>
    <property type="project" value="InterPro"/>
</dbReference>
<dbReference type="Proteomes" id="UP000193922">
    <property type="component" value="Unassembled WGS sequence"/>
</dbReference>
<sequence>MVSILGNLLLSAHGVSLAAARDMWVSFSDEACAGLTTQIEVLADFVRYCSSMNAGVAVSAFGNLHGLFCSKDDIHVVVQNLGLSQSQTRTVLKGYFSAWKLLEQGQQLPAIPCPALFADPMAICLVPRYMSCSTVAVPLVALIQIMHLAVLYKTLRINPGELVRLFKGAIGHSQGLIIAALFATATDEASFYASAEKGLGILTVSSAGSYIDYPPSILGDSVLDDALANGEQPSPMVSIRGLAKPYVEQLIHRFNQCNSSPIDHVHIALINNRTHVVVGGVLESVICFVKFIREVCKSPKEDQSHIPVSQRKPVAMVDYLASSVICHSPLMRSVAKWVYPYVVSKGFLLEASGMQIPVSAGHDGHDLRNEESLTKALVDSMGEYTVDWPVVVKGVNATHIVDFSPGGFSIFALLTRSILEGSGTTVICPPIGSKADLYQSNMGSIVKAPNFALSFGPRLVRTAHDAQVHIDTPMFRVLGQPPGDGVSHDHLPAESTKFVAAINRAGYHAELTVSCRETALQLREKVSDLLQRVEPGQLVTICLNHTIQRHWTELFPAILRMRHEGIPIGGLSISGGIPPLKVAIDLVARFHDAGIAHAALRPSTIADIRTVLAIAKSRSEYPISMLWAGGRCGGYHSWEDFHQPILEMYGQIRSQKNIVLIAASGIGNWESALPYISGEWSRVFGRFPMPFDGIALGSRLMNGAVKELIVAVPGVADSEWDSSCTCTAGGVISIVSESGTPMHVLATRAAVLIKDLQTGIFSLPVDSQLELIREKREHIIQRLNSDYLKPWFGCRADSPISELEDMAYSEVVRRMVDLMFDQGQSRWVHESFRSLVAKFIRRIEDRFSGTARECVLVSIGELIDPLDLISDIERAYPDMVDQLLTSEDIIFFLELCKQADPMPVPFVPHLDSVIGNDPQKVIVCQGPVSAQYSTIINEPVQVILDDIYHSLVSALVDGQYAGNESIIPVTDYIGAEETECPALPSVNQSTRLLPGHDQWLERCLLSSPHILQRQNLVSNGVRQLLCPSVGQTVVVSEKEDVPDRMTVFSIDGQPDVIAKIDERCIINIAINGYEPSNMAAPIIEIMEDRDERIAEIIPEENAQNIRAINPADLSVGFEGDAYMVTSEAVQSLCESVGSTSHRSRLFSRHQVPIDLLYTIFQPYVGRNWERHIHIGDVINTVVRPVAIMNSSMGSIAKFRATFSRHSVPFAIMDCEYVCRGQPRYHIVMERGLCIAKLTTGKSITLGSRLYFDLKSQYRYTSTEIYSSVVTCGPVYLTLSSFEHVHIADIDYATGNCEGNPVIAYLDQHSAGPKAQHRASNGTMDVTAPSDNWKYSQASGDYTAIHNNAYIAKYVGLPSVITHGMWTAGSTRALVEHPQRMRSYAVDFVDAVMPGDCLTTTMHHVGMANGLMLVEGETSLRFSAKIEQPNTAYFIGMGAELYSSSAAAKSVWDRADKHMFDKYGVSLLTIVRSNPKAYRVKFDGKLGAKIRANYLSLVRHDGGYAACLFPGISEASASYTHRCANGLLNAALFTQPIQTVMSIAQGLIQKGAAFAGHSLGEFGSLAAIAEIVSIEDAVDIALYRGLLLHSSVARDSNGLSEYAMVSVNPKCVGDMFDESVLLRIQLLEVINYNVRMSQYVVTGHVSSLKIMGEIPDSRYIHALIACADGRIEESPTLKNGTATTVVPGVDVPSHSFRQSLASKISKSSISYDRLHKRYIPNLTGLPFELSKGIFGDFARMLESWENYSSEKVQMQDSYARTLVIELLAYQIASPVQWVGTQATLFHLCGTLAAGAVKTHNVTVLHVLTNPDAVYYKDISTTPNPLGQTASESVGLAQQNPTAEYPVQMVDVLLLEIPKTKSIKELVAGKSTPGLQKELGKPIPDNGEDIPLHVLAKKLGTYSGSLGRYTMAMFSRLVSTKFPGSISQSAVRHHLKSAYGLGTLRQNGSQQKRLPDDEAAYKWLDSVAQVYAQVEGITFNTTNPNSAAGANGSPVSNAAVIEKVESNQRVRSLEHSETRVNELETQLGQIRDELGDSLVDGSSGKFNKLKARRYSSYWNWARQDALEWIYSTIVGGESTGDTLSQRAFNLVEQVYKQCEISLKSPPVYRALFRSLRPRTTVTHKGEIVYTETPREDEPCVSKYIENMHSPANARHSDDWTRNFSKDNTGVFFNSLMNISETALITGCGQGSIGSGVLEALLSGGAKVIATTSNYCRRTTRYFEDIYRRFGARGSELVLVPFNQGSSLDVKALDELGWDLDYIRGRDLANIDSHSELAMRVSLTNLFRLLGERNLQLSPTLVVLPHSSNYGVVGNDGLYSIAKIGLQTLYRRWYAEDWGKYLLLTGADIGWVRNTNMTSDGAIIYEDIERVCRTFSREEMSLNLIALLSTPMARLAAEAPVFGNFNGGTASTMDAQAQMMLARNRIDAESSLKKAILSKLVLDGNVEGAGNSGSFFSRDQTVPLANHRYEYPPVKPYEQLGHLRYLQVVIVSGFGEVGPFGNSALRWEMEAYGEFSLEGCIELAWIMGLIKHFSAHHPLLGKHYIGWPAQYEQYILDHCGIRVVEPELHDGYDPNKKSMMRELQIAHDLEPFETTAEEAANFKLGSGDKVDVWENSDGSWSVMLRKGTALRFDRYVAAQLPTGWDPTRFGIPEAMLEHIDPVTSYALVATMESLIRSGIADPYEIYQYLHNIFRGRWMDKGTHVETGVEATTNCISAWINMMLLSAAGSLKPPVGASAKAKIMIVGASDSFAEDSAYEFGQLGATASAESDARCGREPTEMSRPCTATRGGFIEGYGSGIAVLMSASVALEMGAPVYGILALSSMATDKAGRNLTAPGQGLMTVAREQHSELPPVLDFGYRRRMLSRQLSSINEWRMEEIERVRCANSSKENKSQGDIDLDTLHQQREALNACGNDFWKGNPHVSPLRGALATWGLDIDSISVATFHGTSTQLNDRNESDVVNKQMRYLGRTPGLPIHVVCQKWLTGHSKGVAASWMLNGLLKSMTTGIIPGNANADDIDSEFEKFEYLVYPNRSIRVPHVKAGLLTSFGFGQVGGEIVVIHPDYLFATQTKEDLEMYKGKVERRQKNPYRYLHDTFVENHTFIQPKETPPFTPEQELGVYLDPLARTRYDRATGKYCF</sequence>
<dbReference type="EMBL" id="MCFD01000002">
    <property type="protein sequence ID" value="ORX72734.1"/>
    <property type="molecule type" value="Genomic_DNA"/>
</dbReference>
<keyword evidence="2" id="KW-0597">Phosphoprotein</keyword>
<evidence type="ECO:0000256" key="2">
    <source>
        <dbReference type="ARBA" id="ARBA00022553"/>
    </source>
</evidence>
<proteinExistence type="predicted"/>
<evidence type="ECO:0000259" key="8">
    <source>
        <dbReference type="PROSITE" id="PS52004"/>
    </source>
</evidence>
<dbReference type="InterPro" id="IPR050830">
    <property type="entry name" value="Fungal_FAS"/>
</dbReference>
<dbReference type="InterPro" id="IPR013565">
    <property type="entry name" value="Fas1/AflB-like_central"/>
</dbReference>
<keyword evidence="7" id="KW-0732">Signal</keyword>
<evidence type="ECO:0000256" key="3">
    <source>
        <dbReference type="ARBA" id="ARBA00022679"/>
    </source>
</evidence>
<dbReference type="GO" id="GO:0016787">
    <property type="term" value="F:hydrolase activity"/>
    <property type="evidence" value="ECO:0007669"/>
    <property type="project" value="UniProtKB-KW"/>
</dbReference>
<dbReference type="InterPro" id="IPR013785">
    <property type="entry name" value="Aldolase_TIM"/>
</dbReference>
<dbReference type="PRINTS" id="PR01483">
    <property type="entry name" value="FASYNTHASE"/>
</dbReference>
<dbReference type="Gene3D" id="3.90.25.70">
    <property type="match status" value="1"/>
</dbReference>
<keyword evidence="1" id="KW-0596">Phosphopantetheine</keyword>
<evidence type="ECO:0000256" key="1">
    <source>
        <dbReference type="ARBA" id="ARBA00022450"/>
    </source>
</evidence>
<dbReference type="Pfam" id="PF01575">
    <property type="entry name" value="MaoC_dehydratas"/>
    <property type="match status" value="1"/>
</dbReference>
<dbReference type="SUPFAM" id="SSF51735">
    <property type="entry name" value="NAD(P)-binding Rossmann-fold domains"/>
    <property type="match status" value="1"/>
</dbReference>
<dbReference type="Gene3D" id="6.20.240.10">
    <property type="match status" value="1"/>
</dbReference>
<dbReference type="InterPro" id="IPR036291">
    <property type="entry name" value="NAD(P)-bd_dom_sf"/>
</dbReference>
<dbReference type="InterPro" id="IPR032088">
    <property type="entry name" value="SAT"/>
</dbReference>
<dbReference type="InterPro" id="IPR001227">
    <property type="entry name" value="Ac_transferase_dom_sf"/>
</dbReference>
<dbReference type="GO" id="GO:0005835">
    <property type="term" value="C:fatty acid synthase complex"/>
    <property type="evidence" value="ECO:0007669"/>
    <property type="project" value="InterPro"/>
</dbReference>
<dbReference type="GO" id="GO:0004312">
    <property type="term" value="F:fatty acid synthase activity"/>
    <property type="evidence" value="ECO:0007669"/>
    <property type="project" value="InterPro"/>
</dbReference>
<dbReference type="Pfam" id="PF16073">
    <property type="entry name" value="SAT"/>
    <property type="match status" value="1"/>
</dbReference>
<dbReference type="CDD" id="cd00828">
    <property type="entry name" value="elong_cond_enzymes"/>
    <property type="match status" value="1"/>
</dbReference>